<protein>
    <submittedName>
        <fullName evidence="2">Uncharacterized protein</fullName>
    </submittedName>
</protein>
<sequence length="108" mass="11952">MATLDRMDVGLRALHLLEGQRMAQRLFAHVIATQVIKPGRSEEEVDNRIALIAREVFGVRAGRVGRRFVRSGSTGTHPRGAGGAGMRVRACGRYDQSRKRSQPARVRS</sequence>
<dbReference type="Proteomes" id="UP000325563">
    <property type="component" value="Chromosome"/>
</dbReference>
<accession>A0A5J6JAE1</accession>
<proteinExistence type="predicted"/>
<organism evidence="2 3">
    <name type="scientific">Streptomyces vinaceus</name>
    <dbReference type="NCBI Taxonomy" id="1960"/>
    <lineage>
        <taxon>Bacteria</taxon>
        <taxon>Bacillati</taxon>
        <taxon>Actinomycetota</taxon>
        <taxon>Actinomycetes</taxon>
        <taxon>Kitasatosporales</taxon>
        <taxon>Streptomycetaceae</taxon>
        <taxon>Streptomyces</taxon>
    </lineage>
</organism>
<name>A0A5J6JAE1_STRVI</name>
<evidence type="ECO:0000313" key="2">
    <source>
        <dbReference type="EMBL" id="QEV44488.1"/>
    </source>
</evidence>
<evidence type="ECO:0000313" key="3">
    <source>
        <dbReference type="Proteomes" id="UP000325563"/>
    </source>
</evidence>
<dbReference type="RefSeq" id="WP_132754308.1">
    <property type="nucleotide sequence ID" value="NZ_BNBW01000001.1"/>
</dbReference>
<dbReference type="AlphaFoldDB" id="A0A5J6JAE1"/>
<feature type="region of interest" description="Disordered" evidence="1">
    <location>
        <begin position="70"/>
        <end position="108"/>
    </location>
</feature>
<keyword evidence="3" id="KW-1185">Reference proteome</keyword>
<dbReference type="KEGG" id="svn:CP980_04860"/>
<dbReference type="GeneID" id="95609895"/>
<feature type="compositionally biased region" description="Basic residues" evidence="1">
    <location>
        <begin position="99"/>
        <end position="108"/>
    </location>
</feature>
<evidence type="ECO:0000256" key="1">
    <source>
        <dbReference type="SAM" id="MobiDB-lite"/>
    </source>
</evidence>
<gene>
    <name evidence="2" type="ORF">CP980_04860</name>
</gene>
<reference evidence="2 3" key="1">
    <citation type="submission" date="2017-09" db="EMBL/GenBank/DDBJ databases">
        <authorList>
            <person name="Lee N."/>
            <person name="Cho B.-K."/>
        </authorList>
    </citation>
    <scope>NUCLEOTIDE SEQUENCE [LARGE SCALE GENOMIC DNA]</scope>
    <source>
        <strain evidence="2 3">ATCC 27476</strain>
    </source>
</reference>
<dbReference type="EMBL" id="CP023692">
    <property type="protein sequence ID" value="QEV44488.1"/>
    <property type="molecule type" value="Genomic_DNA"/>
</dbReference>